<name>A0A430HK02_9BURK</name>
<gene>
    <name evidence="1" type="ORF">EJB06_16060</name>
</gene>
<dbReference type="OrthoDB" id="572228at2"/>
<reference evidence="1 2" key="1">
    <citation type="submission" date="2018-12" db="EMBL/GenBank/DDBJ databases">
        <authorList>
            <person name="Yang E."/>
        </authorList>
    </citation>
    <scope>NUCLEOTIDE SEQUENCE [LARGE SCALE GENOMIC DNA]</scope>
    <source>
        <strain evidence="1 2">SOD</strain>
    </source>
</reference>
<dbReference type="PANTHER" id="PTHR36423">
    <property type="entry name" value="AFR070WP"/>
    <property type="match status" value="1"/>
</dbReference>
<organism evidence="1 2">
    <name type="scientific">Massilia atriviolacea</name>
    <dbReference type="NCBI Taxonomy" id="2495579"/>
    <lineage>
        <taxon>Bacteria</taxon>
        <taxon>Pseudomonadati</taxon>
        <taxon>Pseudomonadota</taxon>
        <taxon>Betaproteobacteria</taxon>
        <taxon>Burkholderiales</taxon>
        <taxon>Oxalobacteraceae</taxon>
        <taxon>Telluria group</taxon>
        <taxon>Massilia</taxon>
    </lineage>
</organism>
<dbReference type="AlphaFoldDB" id="A0A430HK02"/>
<dbReference type="Proteomes" id="UP000278085">
    <property type="component" value="Unassembled WGS sequence"/>
</dbReference>
<accession>A0A430HK02</accession>
<dbReference type="Gene3D" id="3.30.70.1240">
    <property type="entry name" value="DOPA-like domains"/>
    <property type="match status" value="1"/>
</dbReference>
<proteinExistence type="predicted"/>
<dbReference type="EMBL" id="RXLQ01000008">
    <property type="protein sequence ID" value="RSZ57843.1"/>
    <property type="molecule type" value="Genomic_DNA"/>
</dbReference>
<dbReference type="GO" id="GO:0051213">
    <property type="term" value="F:dioxygenase activity"/>
    <property type="evidence" value="ECO:0007669"/>
    <property type="project" value="UniProtKB-KW"/>
</dbReference>
<dbReference type="Pfam" id="PF08883">
    <property type="entry name" value="DOPA_dioxygen"/>
    <property type="match status" value="1"/>
</dbReference>
<evidence type="ECO:0000313" key="1">
    <source>
        <dbReference type="EMBL" id="RSZ57843.1"/>
    </source>
</evidence>
<dbReference type="PANTHER" id="PTHR36423:SF2">
    <property type="entry name" value="AFR070WP"/>
    <property type="match status" value="1"/>
</dbReference>
<keyword evidence="1" id="KW-0223">Dioxygenase</keyword>
<evidence type="ECO:0000313" key="2">
    <source>
        <dbReference type="Proteomes" id="UP000278085"/>
    </source>
</evidence>
<dbReference type="SUPFAM" id="SSF143410">
    <property type="entry name" value="DOPA-like"/>
    <property type="match status" value="1"/>
</dbReference>
<comment type="caution">
    <text evidence="1">The sequence shown here is derived from an EMBL/GenBank/DDBJ whole genome shotgun (WGS) entry which is preliminary data.</text>
</comment>
<dbReference type="InterPro" id="IPR023389">
    <property type="entry name" value="DOPA-like_sf"/>
</dbReference>
<dbReference type="InterPro" id="IPR014980">
    <property type="entry name" value="DOPA_dioxygen"/>
</dbReference>
<dbReference type="RefSeq" id="WP_126075052.1">
    <property type="nucleotide sequence ID" value="NZ_CP051166.1"/>
</dbReference>
<protein>
    <submittedName>
        <fullName evidence="1">Aromatic ring-opening dioxygenase</fullName>
    </submittedName>
</protein>
<sequence length="131" mass="14198">MDELNAPYHAHIYYDAASRAQALDLRQRLLDAKESGALPKLFFVGELGDHAVGPHPLPEYEIHYSRAMLPAVLALLEGSGLTALVHPLTDDDLADHTSLAHWIGAPLPLKLETLDPPGVNQGVARFGKSAF</sequence>
<keyword evidence="2" id="KW-1185">Reference proteome</keyword>
<keyword evidence="1" id="KW-0560">Oxidoreductase</keyword>